<dbReference type="EC" id="3.1.11.2" evidence="10"/>
<dbReference type="InterPro" id="IPR004808">
    <property type="entry name" value="AP_endonuc_1"/>
</dbReference>
<name>A0A5Q3Q7H2_9PSEU</name>
<keyword evidence="11" id="KW-1185">Reference proteome</keyword>
<dbReference type="InterPro" id="IPR036691">
    <property type="entry name" value="Endo/exonu/phosph_ase_sf"/>
</dbReference>
<keyword evidence="6" id="KW-0464">Manganese</keyword>
<feature type="binding site" evidence="6">
    <location>
        <position position="256"/>
    </location>
    <ligand>
        <name>Mg(2+)</name>
        <dbReference type="ChEBI" id="CHEBI:18420"/>
        <label>1</label>
    </ligand>
</feature>
<evidence type="ECO:0000256" key="3">
    <source>
        <dbReference type="ARBA" id="ARBA00022801"/>
    </source>
</evidence>
<sequence length="264" mass="29208">MRIATWNVNSVSARLPRLLEWLSSARPDVLCLQELKCAADAFPVEEVAELGYEVAAHGTGRWNGVAILSKAGLDDVRRGLLDQPGYQSQDALLEADEPRAIAATCGGVRVWSLYVPNGREPGHAHYKYKLRWLEALRATAAEELTAERPFALLGDFNIAPTDSDVWDIAKFHDSTHVTDAERAALAALGEVGLTEVYPRALKYDIPFTYWDYRALAFPQNRGMRIDLVYGNDSFTSTVADSYVDRNERKGKGQSDHAPVVVDTA</sequence>
<feature type="site" description="Important for catalytic activity" evidence="7">
    <location>
        <position position="226"/>
    </location>
</feature>
<feature type="binding site" evidence="6">
    <location>
        <position position="255"/>
    </location>
    <ligand>
        <name>Mg(2+)</name>
        <dbReference type="ChEBI" id="CHEBI:18420"/>
        <label>1</label>
    </ligand>
</feature>
<evidence type="ECO:0000256" key="7">
    <source>
        <dbReference type="PIRSR" id="PIRSR604808-3"/>
    </source>
</evidence>
<evidence type="ECO:0000313" key="10">
    <source>
        <dbReference type="EMBL" id="QGK70611.1"/>
    </source>
</evidence>
<feature type="binding site" evidence="6">
    <location>
        <position position="7"/>
    </location>
    <ligand>
        <name>Mg(2+)</name>
        <dbReference type="ChEBI" id="CHEBI:18420"/>
        <label>1</label>
    </ligand>
</feature>
<keyword evidence="3 10" id="KW-0378">Hydrolase</keyword>
<dbReference type="EMBL" id="CP045929">
    <property type="protein sequence ID" value="QGK70611.1"/>
    <property type="molecule type" value="Genomic_DNA"/>
</dbReference>
<dbReference type="Proteomes" id="UP000371041">
    <property type="component" value="Chromosome"/>
</dbReference>
<evidence type="ECO:0000256" key="2">
    <source>
        <dbReference type="ARBA" id="ARBA00022723"/>
    </source>
</evidence>
<evidence type="ECO:0000256" key="6">
    <source>
        <dbReference type="PIRSR" id="PIRSR604808-2"/>
    </source>
</evidence>
<dbReference type="NCBIfam" id="TIGR00633">
    <property type="entry name" value="xth"/>
    <property type="match status" value="1"/>
</dbReference>
<feature type="active site" description="Proton donor/acceptor" evidence="5">
    <location>
        <position position="155"/>
    </location>
</feature>
<comment type="cofactor">
    <cofactor evidence="6">
        <name>Mg(2+)</name>
        <dbReference type="ChEBI" id="CHEBI:18420"/>
    </cofactor>
    <cofactor evidence="6">
        <name>Mn(2+)</name>
        <dbReference type="ChEBI" id="CHEBI:29035"/>
    </cofactor>
    <text evidence="6">Probably binds two magnesium or manganese ions per subunit.</text>
</comment>
<organism evidence="10 11">
    <name type="scientific">Allosaccharopolyspora coralli</name>
    <dbReference type="NCBI Taxonomy" id="2665642"/>
    <lineage>
        <taxon>Bacteria</taxon>
        <taxon>Bacillati</taxon>
        <taxon>Actinomycetota</taxon>
        <taxon>Actinomycetes</taxon>
        <taxon>Pseudonocardiales</taxon>
        <taxon>Pseudonocardiaceae</taxon>
        <taxon>Allosaccharopolyspora</taxon>
    </lineage>
</organism>
<feature type="active site" description="Proton acceptor" evidence="5">
    <location>
        <position position="256"/>
    </location>
</feature>
<dbReference type="CDD" id="cd09086">
    <property type="entry name" value="ExoIII-like_AP-endo"/>
    <property type="match status" value="1"/>
</dbReference>
<feature type="active site" evidence="5">
    <location>
        <position position="114"/>
    </location>
</feature>
<keyword evidence="4 6" id="KW-0460">Magnesium</keyword>
<evidence type="ECO:0000256" key="8">
    <source>
        <dbReference type="SAM" id="MobiDB-lite"/>
    </source>
</evidence>
<evidence type="ECO:0000256" key="1">
    <source>
        <dbReference type="ARBA" id="ARBA00007092"/>
    </source>
</evidence>
<dbReference type="KEGG" id="sace:GIY23_14790"/>
<dbReference type="PANTHER" id="PTHR43250:SF2">
    <property type="entry name" value="EXODEOXYRIBONUCLEASE III"/>
    <property type="match status" value="1"/>
</dbReference>
<dbReference type="GO" id="GO:0008311">
    <property type="term" value="F:double-stranded DNA 3'-5' DNA exonuclease activity"/>
    <property type="evidence" value="ECO:0007669"/>
    <property type="project" value="UniProtKB-EC"/>
</dbReference>
<evidence type="ECO:0000256" key="4">
    <source>
        <dbReference type="ARBA" id="ARBA00022842"/>
    </source>
</evidence>
<feature type="region of interest" description="Disordered" evidence="8">
    <location>
        <begin position="245"/>
        <end position="264"/>
    </location>
</feature>
<dbReference type="Pfam" id="PF03372">
    <property type="entry name" value="Exo_endo_phos"/>
    <property type="match status" value="1"/>
</dbReference>
<feature type="binding site" evidence="6">
    <location>
        <position position="157"/>
    </location>
    <ligand>
        <name>Mg(2+)</name>
        <dbReference type="ChEBI" id="CHEBI:18420"/>
        <label>1</label>
    </ligand>
</feature>
<comment type="similarity">
    <text evidence="1">Belongs to the DNA repair enzymes AP/ExoA family.</text>
</comment>
<feature type="domain" description="Endonuclease/exonuclease/phosphatase" evidence="9">
    <location>
        <begin position="4"/>
        <end position="256"/>
    </location>
</feature>
<dbReference type="InterPro" id="IPR037493">
    <property type="entry name" value="ExoIII-like"/>
</dbReference>
<accession>A0A5Q3Q7H2</accession>
<dbReference type="PROSITE" id="PS51435">
    <property type="entry name" value="AP_NUCLEASE_F1_4"/>
    <property type="match status" value="1"/>
</dbReference>
<dbReference type="InterPro" id="IPR020847">
    <property type="entry name" value="AP_endonuclease_F1_BS"/>
</dbReference>
<gene>
    <name evidence="10" type="primary">xth</name>
    <name evidence="10" type="ORF">GIY23_14790</name>
</gene>
<dbReference type="GO" id="GO:0006281">
    <property type="term" value="P:DNA repair"/>
    <property type="evidence" value="ECO:0007669"/>
    <property type="project" value="InterPro"/>
</dbReference>
<evidence type="ECO:0000256" key="5">
    <source>
        <dbReference type="PIRSR" id="PIRSR604808-1"/>
    </source>
</evidence>
<dbReference type="GO" id="GO:0004519">
    <property type="term" value="F:endonuclease activity"/>
    <property type="evidence" value="ECO:0007669"/>
    <property type="project" value="InterPro"/>
</dbReference>
<protein>
    <submittedName>
        <fullName evidence="10">Exodeoxyribonuclease III</fullName>
        <ecNumber evidence="10">3.1.11.2</ecNumber>
    </submittedName>
</protein>
<proteinExistence type="inferred from homology"/>
<feature type="compositionally biased region" description="Basic and acidic residues" evidence="8">
    <location>
        <begin position="245"/>
        <end position="254"/>
    </location>
</feature>
<feature type="site" description="Interaction with DNA substrate" evidence="7">
    <location>
        <position position="256"/>
    </location>
</feature>
<keyword evidence="2 6" id="KW-0479">Metal-binding</keyword>
<dbReference type="Gene3D" id="3.60.10.10">
    <property type="entry name" value="Endonuclease/exonuclease/phosphatase"/>
    <property type="match status" value="1"/>
</dbReference>
<feature type="site" description="Transition state stabilizer" evidence="7">
    <location>
        <position position="157"/>
    </location>
</feature>
<evidence type="ECO:0000259" key="9">
    <source>
        <dbReference type="Pfam" id="PF03372"/>
    </source>
</evidence>
<dbReference type="AlphaFoldDB" id="A0A5Q3Q7H2"/>
<dbReference type="RefSeq" id="WP_154077193.1">
    <property type="nucleotide sequence ID" value="NZ_CP045929.1"/>
</dbReference>
<dbReference type="PROSITE" id="PS00726">
    <property type="entry name" value="AP_NUCLEASE_F1_1"/>
    <property type="match status" value="1"/>
</dbReference>
<dbReference type="SUPFAM" id="SSF56219">
    <property type="entry name" value="DNase I-like"/>
    <property type="match status" value="1"/>
</dbReference>
<feature type="binding site" evidence="6">
    <location>
        <position position="34"/>
    </location>
    <ligand>
        <name>Mg(2+)</name>
        <dbReference type="ChEBI" id="CHEBI:18420"/>
        <label>1</label>
    </ligand>
</feature>
<dbReference type="PANTHER" id="PTHR43250">
    <property type="entry name" value="EXODEOXYRIBONUCLEASE III"/>
    <property type="match status" value="1"/>
</dbReference>
<feature type="binding site" evidence="6">
    <location>
        <position position="155"/>
    </location>
    <ligand>
        <name>Mg(2+)</name>
        <dbReference type="ChEBI" id="CHEBI:18420"/>
        <label>1</label>
    </ligand>
</feature>
<dbReference type="GO" id="GO:0003677">
    <property type="term" value="F:DNA binding"/>
    <property type="evidence" value="ECO:0007669"/>
    <property type="project" value="InterPro"/>
</dbReference>
<dbReference type="NCBIfam" id="TIGR00195">
    <property type="entry name" value="exoDNase_III"/>
    <property type="match status" value="1"/>
</dbReference>
<dbReference type="InterPro" id="IPR005135">
    <property type="entry name" value="Endo/exonuclease/phosphatase"/>
</dbReference>
<dbReference type="GO" id="GO:0046872">
    <property type="term" value="F:metal ion binding"/>
    <property type="evidence" value="ECO:0007669"/>
    <property type="project" value="UniProtKB-KW"/>
</dbReference>
<reference evidence="11" key="1">
    <citation type="submission" date="2019-11" db="EMBL/GenBank/DDBJ databases">
        <title>The complete genome sequence of Saccharopolyspora sp. E2A.</title>
        <authorList>
            <person name="Zhang G."/>
        </authorList>
    </citation>
    <scope>NUCLEOTIDE SEQUENCE [LARGE SCALE GENOMIC DNA]</scope>
    <source>
        <strain evidence="11">E2A</strain>
    </source>
</reference>
<evidence type="ECO:0000313" key="11">
    <source>
        <dbReference type="Proteomes" id="UP000371041"/>
    </source>
</evidence>